<dbReference type="InterPro" id="IPR038591">
    <property type="entry name" value="NolW-like_sf"/>
</dbReference>
<keyword evidence="2" id="KW-0472">Membrane</keyword>
<organism evidence="6 7">
    <name type="scientific">Arcticibacter tournemirensis</name>
    <dbReference type="NCBI Taxonomy" id="699437"/>
    <lineage>
        <taxon>Bacteria</taxon>
        <taxon>Pseudomonadati</taxon>
        <taxon>Bacteroidota</taxon>
        <taxon>Sphingobacteriia</taxon>
        <taxon>Sphingobacteriales</taxon>
        <taxon>Sphingobacteriaceae</taxon>
        <taxon>Arcticibacter</taxon>
    </lineage>
</organism>
<comment type="similarity">
    <text evidence="3">Belongs to the bacterial secretin family.</text>
</comment>
<protein>
    <submittedName>
        <fullName evidence="6">General secretion pathway protein GspD</fullName>
    </submittedName>
</protein>
<dbReference type="GO" id="GO:0016020">
    <property type="term" value="C:membrane"/>
    <property type="evidence" value="ECO:0007669"/>
    <property type="project" value="UniProtKB-SubCell"/>
</dbReference>
<dbReference type="Gene3D" id="3.55.50.30">
    <property type="match status" value="1"/>
</dbReference>
<feature type="domain" description="Type II/III secretion system secretin-like" evidence="5">
    <location>
        <begin position="485"/>
        <end position="650"/>
    </location>
</feature>
<proteinExistence type="inferred from homology"/>
<dbReference type="AlphaFoldDB" id="A0A5M9GQS1"/>
<dbReference type="PRINTS" id="PR00811">
    <property type="entry name" value="BCTERIALGSPD"/>
</dbReference>
<dbReference type="PANTHER" id="PTHR30332">
    <property type="entry name" value="PROBABLE GENERAL SECRETION PATHWAY PROTEIN D"/>
    <property type="match status" value="1"/>
</dbReference>
<dbReference type="PANTHER" id="PTHR30332:SF17">
    <property type="entry name" value="TYPE IV PILIATION SYSTEM PROTEIN DR_0774-RELATED"/>
    <property type="match status" value="1"/>
</dbReference>
<dbReference type="GO" id="GO:0015627">
    <property type="term" value="C:type II protein secretion system complex"/>
    <property type="evidence" value="ECO:0007669"/>
    <property type="project" value="TreeGrafter"/>
</dbReference>
<accession>A0A5M9GQS1</accession>
<dbReference type="Pfam" id="PF00263">
    <property type="entry name" value="Secretin"/>
    <property type="match status" value="1"/>
</dbReference>
<dbReference type="RefSeq" id="WP_141815151.1">
    <property type="nucleotide sequence ID" value="NZ_VFPL01000001.1"/>
</dbReference>
<comment type="caution">
    <text evidence="6">The sequence shown here is derived from an EMBL/GenBank/DDBJ whole genome shotgun (WGS) entry which is preliminary data.</text>
</comment>
<reference evidence="6 7" key="1">
    <citation type="submission" date="2019-09" db="EMBL/GenBank/DDBJ databases">
        <title>Pararcticibacter amylolyticus gen. nov., sp. nov., isolated from a rottenly hemp rope, and reclassification of Pedobacter tournemirensis as Pararcticibacter tournemirensis comb. nov.</title>
        <authorList>
            <person name="Cai Y."/>
        </authorList>
    </citation>
    <scope>NUCLEOTIDE SEQUENCE [LARGE SCALE GENOMIC DNA]</scope>
    <source>
        <strain evidence="6 7">TF5-37.2-LB10</strain>
    </source>
</reference>
<evidence type="ECO:0000313" key="6">
    <source>
        <dbReference type="EMBL" id="KAA8476159.1"/>
    </source>
</evidence>
<evidence type="ECO:0000256" key="3">
    <source>
        <dbReference type="RuleBase" id="RU004003"/>
    </source>
</evidence>
<dbReference type="EMBL" id="VWNE01000045">
    <property type="protein sequence ID" value="KAA8476159.1"/>
    <property type="molecule type" value="Genomic_DNA"/>
</dbReference>
<gene>
    <name evidence="6" type="ORF">F1649_20435</name>
</gene>
<dbReference type="GO" id="GO:0009306">
    <property type="term" value="P:protein secretion"/>
    <property type="evidence" value="ECO:0007669"/>
    <property type="project" value="InterPro"/>
</dbReference>
<sequence>MRNLYVKKWGRAGICFLLLILLGNSVALAQQNSQPERMRLIEERLKSLAGTVPGMNQKVQLSMSGASAQEFLRALAQSNNLNINIDPQLSFKVYNNFTNETAHNVLLFLAKEHNLDISVIGSIMSVTAVPEARLALPPREIRVRYNGQGNTLSLELNNDSLGQVARKITQLSQKNLVVPVPLLNKTVTAFFADAPFDVALEKLAYANSLKLTKTADNVYIFEGLGENEELFINGEKQTDVRRNLRPSQGGGAGGGAFAIYGKSSAAGKLLSVDAANASIIDLVKSASAEAGINYFIYSDIRGNITTKVKDITFNGFLSSMFQGTEYTFREENGVYLIGERRLEGLRTNKVIQLQYRSVDTVQAMIPTEWRKGVEIKEFREQNTLLLSGSSPQITEIENYIKQIDRLVPMVLIEVILMDVRKGKTVSTGIKAAVSDSVPKSGGTIFPGIDYTFGAKSINDFLSRLGKNNSINLGRVTPNFYLKLSALEANNNAEVRQVPKLSTLNGHTAKLSIGSTRYYSTKTQNVLGSFTPQTVVTEQFTPVKADLSIDIRPIVSGDDQVTLNISVDISDFIGNPPLNAPPPTSTSKFESIIRARNEDMIVLGGLERTENSDSGSGVPFLSRIPVLKWFFSSREKTTSKVVTVVFIKPTISY</sequence>
<comment type="subcellular location">
    <subcellularLocation>
        <location evidence="1">Membrane</location>
    </subcellularLocation>
</comment>
<dbReference type="InterPro" id="IPR004846">
    <property type="entry name" value="T2SS/T3SS_dom"/>
</dbReference>
<dbReference type="Gene3D" id="3.30.1370.120">
    <property type="match status" value="1"/>
</dbReference>
<dbReference type="Proteomes" id="UP000322918">
    <property type="component" value="Unassembled WGS sequence"/>
</dbReference>
<dbReference type="Gene3D" id="3.30.1370.130">
    <property type="match status" value="1"/>
</dbReference>
<evidence type="ECO:0000256" key="1">
    <source>
        <dbReference type="ARBA" id="ARBA00004370"/>
    </source>
</evidence>
<feature type="chain" id="PRO_5024315183" evidence="4">
    <location>
        <begin position="30"/>
        <end position="652"/>
    </location>
</feature>
<evidence type="ECO:0000256" key="2">
    <source>
        <dbReference type="ARBA" id="ARBA00023136"/>
    </source>
</evidence>
<dbReference type="InterPro" id="IPR001775">
    <property type="entry name" value="GspD/PilQ"/>
</dbReference>
<keyword evidence="7" id="KW-1185">Reference proteome</keyword>
<evidence type="ECO:0000259" key="5">
    <source>
        <dbReference type="Pfam" id="PF00263"/>
    </source>
</evidence>
<feature type="signal peptide" evidence="4">
    <location>
        <begin position="1"/>
        <end position="29"/>
    </location>
</feature>
<dbReference type="InterPro" id="IPR050810">
    <property type="entry name" value="Bact_Secretion_Sys_Channel"/>
</dbReference>
<keyword evidence="4" id="KW-0732">Signal</keyword>
<dbReference type="OrthoDB" id="9816579at2"/>
<evidence type="ECO:0000313" key="7">
    <source>
        <dbReference type="Proteomes" id="UP000322918"/>
    </source>
</evidence>
<evidence type="ECO:0000256" key="4">
    <source>
        <dbReference type="SAM" id="SignalP"/>
    </source>
</evidence>
<name>A0A5M9GQS1_9SPHI</name>